<name>A0A919F2C1_9ACTN</name>
<accession>A0A919F2C1</accession>
<evidence type="ECO:0000313" key="1">
    <source>
        <dbReference type="EMBL" id="GHG72066.1"/>
    </source>
</evidence>
<comment type="caution">
    <text evidence="1">The sequence shown here is derived from an EMBL/GenBank/DDBJ whole genome shotgun (WGS) entry which is preliminary data.</text>
</comment>
<protein>
    <submittedName>
        <fullName evidence="1">Uncharacterized protein</fullName>
    </submittedName>
</protein>
<dbReference type="EMBL" id="BNBF01000030">
    <property type="protein sequence ID" value="GHG72066.1"/>
    <property type="molecule type" value="Genomic_DNA"/>
</dbReference>
<organism evidence="1 2">
    <name type="scientific">Streptomyces capoamus</name>
    <dbReference type="NCBI Taxonomy" id="68183"/>
    <lineage>
        <taxon>Bacteria</taxon>
        <taxon>Bacillati</taxon>
        <taxon>Actinomycetota</taxon>
        <taxon>Actinomycetes</taxon>
        <taxon>Kitasatosporales</taxon>
        <taxon>Streptomycetaceae</taxon>
        <taxon>Streptomyces</taxon>
    </lineage>
</organism>
<sequence length="66" mass="6970">MVRPGRCLARIEVGPLTRTEAVTWLGTEQGVGREGATLAELYALRRGTTPTSVPGAREGADAGLYL</sequence>
<dbReference type="Proteomes" id="UP000619355">
    <property type="component" value="Unassembled WGS sequence"/>
</dbReference>
<keyword evidence="2" id="KW-1185">Reference proteome</keyword>
<proteinExistence type="predicted"/>
<dbReference type="AlphaFoldDB" id="A0A919F2C1"/>
<evidence type="ECO:0000313" key="2">
    <source>
        <dbReference type="Proteomes" id="UP000619355"/>
    </source>
</evidence>
<reference evidence="2" key="1">
    <citation type="journal article" date="2019" name="Int. J. Syst. Evol. Microbiol.">
        <title>The Global Catalogue of Microorganisms (GCM) 10K type strain sequencing project: providing services to taxonomists for standard genome sequencing and annotation.</title>
        <authorList>
            <consortium name="The Broad Institute Genomics Platform"/>
            <consortium name="The Broad Institute Genome Sequencing Center for Infectious Disease"/>
            <person name="Wu L."/>
            <person name="Ma J."/>
        </authorList>
    </citation>
    <scope>NUCLEOTIDE SEQUENCE [LARGE SCALE GENOMIC DNA]</scope>
    <source>
        <strain evidence="2">JCM 4253</strain>
    </source>
</reference>
<gene>
    <name evidence="1" type="ORF">GCM10018980_67700</name>
</gene>